<dbReference type="HOGENOM" id="CLU_2544071_0_0_1"/>
<evidence type="ECO:0000313" key="2">
    <source>
        <dbReference type="Proteomes" id="UP000054279"/>
    </source>
</evidence>
<protein>
    <submittedName>
        <fullName evidence="1">Uncharacterized protein</fullName>
    </submittedName>
</protein>
<name>A0A0C9VK73_SPHS4</name>
<dbReference type="AlphaFoldDB" id="A0A0C9VK73"/>
<keyword evidence="2" id="KW-1185">Reference proteome</keyword>
<accession>A0A0C9VK73</accession>
<dbReference type="EMBL" id="KN837132">
    <property type="protein sequence ID" value="KIJ42042.1"/>
    <property type="molecule type" value="Genomic_DNA"/>
</dbReference>
<organism evidence="1 2">
    <name type="scientific">Sphaerobolus stellatus (strain SS14)</name>
    <dbReference type="NCBI Taxonomy" id="990650"/>
    <lineage>
        <taxon>Eukaryota</taxon>
        <taxon>Fungi</taxon>
        <taxon>Dikarya</taxon>
        <taxon>Basidiomycota</taxon>
        <taxon>Agaricomycotina</taxon>
        <taxon>Agaricomycetes</taxon>
        <taxon>Phallomycetidae</taxon>
        <taxon>Geastrales</taxon>
        <taxon>Sphaerobolaceae</taxon>
        <taxon>Sphaerobolus</taxon>
    </lineage>
</organism>
<gene>
    <name evidence="1" type="ORF">M422DRAFT_31449</name>
</gene>
<sequence>MGKNKEDCKKLITNIARLLQTINVELKTLSSAENVTIGNSSNAWSTFERSLEDTKDKLMRKGSFRAISGLREYVTSFWSIKRR</sequence>
<dbReference type="Proteomes" id="UP000054279">
    <property type="component" value="Unassembled WGS sequence"/>
</dbReference>
<proteinExistence type="predicted"/>
<reference evidence="1 2" key="1">
    <citation type="submission" date="2014-06" db="EMBL/GenBank/DDBJ databases">
        <title>Evolutionary Origins and Diversification of the Mycorrhizal Mutualists.</title>
        <authorList>
            <consortium name="DOE Joint Genome Institute"/>
            <consortium name="Mycorrhizal Genomics Consortium"/>
            <person name="Kohler A."/>
            <person name="Kuo A."/>
            <person name="Nagy L.G."/>
            <person name="Floudas D."/>
            <person name="Copeland A."/>
            <person name="Barry K.W."/>
            <person name="Cichocki N."/>
            <person name="Veneault-Fourrey C."/>
            <person name="LaButti K."/>
            <person name="Lindquist E.A."/>
            <person name="Lipzen A."/>
            <person name="Lundell T."/>
            <person name="Morin E."/>
            <person name="Murat C."/>
            <person name="Riley R."/>
            <person name="Ohm R."/>
            <person name="Sun H."/>
            <person name="Tunlid A."/>
            <person name="Henrissat B."/>
            <person name="Grigoriev I.V."/>
            <person name="Hibbett D.S."/>
            <person name="Martin F."/>
        </authorList>
    </citation>
    <scope>NUCLEOTIDE SEQUENCE [LARGE SCALE GENOMIC DNA]</scope>
    <source>
        <strain evidence="1 2">SS14</strain>
    </source>
</reference>
<evidence type="ECO:0000313" key="1">
    <source>
        <dbReference type="EMBL" id="KIJ42042.1"/>
    </source>
</evidence>